<comment type="similarity">
    <text evidence="1">Belongs to the HEATR5 family.</text>
</comment>
<dbReference type="InterPro" id="IPR040108">
    <property type="entry name" value="Laa1/Sip1/HEATR5"/>
</dbReference>
<reference evidence="4" key="1">
    <citation type="journal article" date="2020" name="Stud. Mycol.">
        <title>101 Dothideomycetes genomes: a test case for predicting lifestyles and emergence of pathogens.</title>
        <authorList>
            <person name="Haridas S."/>
            <person name="Albert R."/>
            <person name="Binder M."/>
            <person name="Bloem J."/>
            <person name="Labutti K."/>
            <person name="Salamov A."/>
            <person name="Andreopoulos B."/>
            <person name="Baker S."/>
            <person name="Barry K."/>
            <person name="Bills G."/>
            <person name="Bluhm B."/>
            <person name="Cannon C."/>
            <person name="Castanera R."/>
            <person name="Culley D."/>
            <person name="Daum C."/>
            <person name="Ezra D."/>
            <person name="Gonzalez J."/>
            <person name="Henrissat B."/>
            <person name="Kuo A."/>
            <person name="Liang C."/>
            <person name="Lipzen A."/>
            <person name="Lutzoni F."/>
            <person name="Magnuson J."/>
            <person name="Mondo S."/>
            <person name="Nolan M."/>
            <person name="Ohm R."/>
            <person name="Pangilinan J."/>
            <person name="Park H.-J."/>
            <person name="Ramirez L."/>
            <person name="Alfaro M."/>
            <person name="Sun H."/>
            <person name="Tritt A."/>
            <person name="Yoshinaga Y."/>
            <person name="Zwiers L.-H."/>
            <person name="Turgeon B."/>
            <person name="Goodwin S."/>
            <person name="Spatafora J."/>
            <person name="Crous P."/>
            <person name="Grigoriev I."/>
        </authorList>
    </citation>
    <scope>NUCLEOTIDE SEQUENCE</scope>
    <source>
        <strain evidence="4">ATCC 36951</strain>
    </source>
</reference>
<dbReference type="GO" id="GO:0005829">
    <property type="term" value="C:cytosol"/>
    <property type="evidence" value="ECO:0007669"/>
    <property type="project" value="GOC"/>
</dbReference>
<dbReference type="InterPro" id="IPR046837">
    <property type="entry name" value="Laa1/Sip1/HEATR5-like_HEAT"/>
</dbReference>
<feature type="compositionally biased region" description="Basic residues" evidence="2">
    <location>
        <begin position="300"/>
        <end position="309"/>
    </location>
</feature>
<sequence>MAESETPPPAPATPATSAPAAPETNSNKATTATNGETSPFQLDVKKLHSLPSEQQGLYLLTFTADLARHVEAITNDEVTAEQGAIKKELLQIVNLTSPAPTRVIRKNVGRCFSGIFTKGSRKVLYESINDMVAIVNAGKEKEAKAKHAAVYCLGAIFDAAGDSAISMSPLACTAILKLLKAAATDAGMRSAIFKACGRIVKGITVAIDEDIGRAIWKQARNAAGGDKSLLVQASACYCMEQLVRWTSYFDNSNDFEKLQAGILKAIESSSVNVRHAAASCLATQLVKSYSESPSKDGVPKLRKPKKSKKPAVGDEAEEETERSGSPAPEKPATALSYSLLEILRLLSTHFCKASTPNRGRAGIAVCYIKVLRAVGESVIEQKYGEIARHLFKDILDYQGWQFNRYRQLMARKFVRIILEQVVGSLLGETAQLNAARFLLNDIIKDYPQSVKERPEPSNSVLTGALSALTSLTKRLDTAIGTIAETYREALLQALPHPSFTVQIYAAKAMRAFVLACPQQLLPTVTICMNSVNRELGLLGGPRQVPRRCTGYAYGLAAILSTSSQHPLYGSLDVYARVLQQATNLLKTSGSSDLRVSSCQLQVAWIMIGGLMSLGPNFVKIHLSQLMLLWRNALPKPVSNDHISKRTMLELSYLAHVRDCALGSIKAFLTYNQRLLTSDISRRLSTMLENTVSFLQSLPTKRTSDDPSNRLSAALQLQDYEVMVRRRVFECYSQLLTLSPAGSIETTAHSSILPLAVASFSDSEYEAPSSLAAAIAASASTFESIWDLGDNYGSGVTGRIRGLDIRDPSTGHLARHWASRSDEEAEIDQTILSPIGASAEHDPTCIYLNGTDGENDMPCPPATEAVDAAIAAFGLCLSLQSPKVQDSTLEQISYSLSATSLQKEPARKVAITANVALAVLTALRVATGDNGPPRGELKSVQAEKGLQNLLHICIKDSDQSIRHIASAALGHLCSSSGTAFTGSEVTHLTETIVSNREPHVRAGCAAALAQIHSQLGGMAAGLHMKNIVGILMSLAADTHPLVHFWAVDSLASIAESAGLNFSGYVTSTIGMLSQLYVSDSHNVETVAQAASNMSMDLPVTAAIARGVDALINVLGPDLQDMAKARDMILTLVRLFSEEEETAILLESLRCLEHLSLYAPGHLEFTQYVRRLQDDVDSTSSEIASLALHGLFTLMRRDAPEIIKTARPGLEDRLWEYLNYDPSQQFIQNVFLNWLQQTGSSDPADWIQRCNNILTMTKAKVDKPKTAVPKSTTATAGPDLQDEEVAGFAVTAGATKEDETEAPSSTQELMRWQVRLFAMECMHNLIATIRKEATVSDESAGEAALQQKVGDVIRIAFSASTAGVAALRVVGMQIIDQILKMFGRTPDPDFQEAMLLEQYQAQISSALTPAFAADSSPELAAAAVNVCATFIATGIVTDIDRMGRILKTLVSALDSFSRDADTASIGDLKGLSANAQVMVRMAVFSAWAELQIASSEQKYLEDVVRPHIAQLVPLWISSLREYARLRFEPDISATTATPATSGDLDTVYAALNRETLLKFYQASWLSLVDAIASLIDEDSEFVFDALDNKQIEQSDGAGGEGEEKVNGTIARKSTGINYREEPVAFFFVLYGLAFESLAVRSGDDDILTRQRNLDILAALKRILRPSVSGNAVYQEVVFSETMDLLDRMVLTENLSMQAVIVDIARNLCLVHPSSRQGQQTPVNGEAQFDDAIEQLFELTRIIILVIAGLVPGLADTPVSAHLESSDEAIILVRSSLQALVDVSEVFPSVIKTDLHASILHIFVTILGTASCQAVVLPQALPIFRRFVASITEDERPETKQQLQNALKRMLAILRNAQKRESEASLPCEKNTLLAITILLSAAQPLFDTEKDPLVLRFLGELRECLAAPMTTKVAAGCYRTLLVQDVSARLAFQHAVEFMLQAPDLEGMDETKPVMGQTLTTYISAKLPAERKPPAVVLAMNVFLTCAAKDGKASYPGIAARLLELAATDNGTFRSFVGSMAGEKKQLMEAILKSQASNRSSRQDFSAEREPTIALKMDFGG</sequence>
<dbReference type="GO" id="GO:0006897">
    <property type="term" value="P:endocytosis"/>
    <property type="evidence" value="ECO:0007669"/>
    <property type="project" value="TreeGrafter"/>
</dbReference>
<dbReference type="RefSeq" id="XP_033665924.1">
    <property type="nucleotide sequence ID" value="XM_033807236.1"/>
</dbReference>
<dbReference type="GO" id="GO:0005794">
    <property type="term" value="C:Golgi apparatus"/>
    <property type="evidence" value="ECO:0007669"/>
    <property type="project" value="TreeGrafter"/>
</dbReference>
<dbReference type="InterPro" id="IPR011989">
    <property type="entry name" value="ARM-like"/>
</dbReference>
<evidence type="ECO:0000256" key="1">
    <source>
        <dbReference type="ARBA" id="ARBA00008304"/>
    </source>
</evidence>
<dbReference type="GO" id="GO:0030139">
    <property type="term" value="C:endocytic vesicle"/>
    <property type="evidence" value="ECO:0007669"/>
    <property type="project" value="TreeGrafter"/>
</dbReference>
<feature type="compositionally biased region" description="Polar residues" evidence="2">
    <location>
        <begin position="25"/>
        <end position="36"/>
    </location>
</feature>
<dbReference type="GO" id="GO:0008104">
    <property type="term" value="P:intracellular protein localization"/>
    <property type="evidence" value="ECO:0007669"/>
    <property type="project" value="TreeGrafter"/>
</dbReference>
<dbReference type="GO" id="GO:0016020">
    <property type="term" value="C:membrane"/>
    <property type="evidence" value="ECO:0007669"/>
    <property type="project" value="TreeGrafter"/>
</dbReference>
<evidence type="ECO:0000313" key="4">
    <source>
        <dbReference type="EMBL" id="KAF2165035.1"/>
    </source>
</evidence>
<dbReference type="Proteomes" id="UP000799537">
    <property type="component" value="Unassembled WGS sequence"/>
</dbReference>
<dbReference type="PANTHER" id="PTHR21663">
    <property type="entry name" value="HYPOTHETICAL HEAT DOMAIN-CONTAINING"/>
    <property type="match status" value="1"/>
</dbReference>
<dbReference type="PANTHER" id="PTHR21663:SF0">
    <property type="entry name" value="HEAT REPEAT-CONTAINING PROTEIN 5B"/>
    <property type="match status" value="1"/>
</dbReference>
<proteinExistence type="inferred from homology"/>
<feature type="domain" description="LAA1-like C-terminal TPR repeats" evidence="3">
    <location>
        <begin position="1889"/>
        <end position="2041"/>
    </location>
</feature>
<dbReference type="GO" id="GO:0042147">
    <property type="term" value="P:retrograde transport, endosome to Golgi"/>
    <property type="evidence" value="ECO:0007669"/>
    <property type="project" value="TreeGrafter"/>
</dbReference>
<dbReference type="GeneID" id="54560508"/>
<evidence type="ECO:0000259" key="3">
    <source>
        <dbReference type="Pfam" id="PF25808"/>
    </source>
</evidence>
<evidence type="ECO:0000313" key="5">
    <source>
        <dbReference type="Proteomes" id="UP000799537"/>
    </source>
</evidence>
<dbReference type="Pfam" id="PF25808">
    <property type="entry name" value="TPR_LAA1_C"/>
    <property type="match status" value="1"/>
</dbReference>
<dbReference type="Gene3D" id="1.25.10.10">
    <property type="entry name" value="Leucine-rich Repeat Variant"/>
    <property type="match status" value="3"/>
</dbReference>
<evidence type="ECO:0000256" key="2">
    <source>
        <dbReference type="SAM" id="MobiDB-lite"/>
    </source>
</evidence>
<protein>
    <recommendedName>
        <fullName evidence="3">LAA1-like C-terminal TPR repeats domain-containing protein</fullName>
    </recommendedName>
</protein>
<feature type="compositionally biased region" description="Low complexity" evidence="2">
    <location>
        <begin position="13"/>
        <end position="24"/>
    </location>
</feature>
<dbReference type="InterPro" id="IPR057981">
    <property type="entry name" value="TPR_LAA1-like_C"/>
</dbReference>
<feature type="region of interest" description="Disordered" evidence="2">
    <location>
        <begin position="290"/>
        <end position="331"/>
    </location>
</feature>
<name>A0A6A6CD68_ZASCE</name>
<dbReference type="EMBL" id="ML993601">
    <property type="protein sequence ID" value="KAF2165035.1"/>
    <property type="molecule type" value="Genomic_DNA"/>
</dbReference>
<feature type="region of interest" description="Disordered" evidence="2">
    <location>
        <begin position="1"/>
        <end position="36"/>
    </location>
</feature>
<keyword evidence="5" id="KW-1185">Reference proteome</keyword>
<accession>A0A6A6CD68</accession>
<feature type="compositionally biased region" description="Pro residues" evidence="2">
    <location>
        <begin position="1"/>
        <end position="12"/>
    </location>
</feature>
<organism evidence="4 5">
    <name type="scientific">Zasmidium cellare ATCC 36951</name>
    <dbReference type="NCBI Taxonomy" id="1080233"/>
    <lineage>
        <taxon>Eukaryota</taxon>
        <taxon>Fungi</taxon>
        <taxon>Dikarya</taxon>
        <taxon>Ascomycota</taxon>
        <taxon>Pezizomycotina</taxon>
        <taxon>Dothideomycetes</taxon>
        <taxon>Dothideomycetidae</taxon>
        <taxon>Mycosphaerellales</taxon>
        <taxon>Mycosphaerellaceae</taxon>
        <taxon>Zasmidium</taxon>
    </lineage>
</organism>
<dbReference type="Pfam" id="PF20210">
    <property type="entry name" value="Laa1_Sip1_HTR5"/>
    <property type="match status" value="1"/>
</dbReference>
<dbReference type="SUPFAM" id="SSF48371">
    <property type="entry name" value="ARM repeat"/>
    <property type="match status" value="3"/>
</dbReference>
<gene>
    <name evidence="4" type="ORF">M409DRAFT_24422</name>
</gene>
<dbReference type="OrthoDB" id="192608at2759"/>
<dbReference type="InterPro" id="IPR016024">
    <property type="entry name" value="ARM-type_fold"/>
</dbReference>